<evidence type="ECO:0000313" key="3">
    <source>
        <dbReference type="Proteomes" id="UP001431572"/>
    </source>
</evidence>
<feature type="compositionally biased region" description="Basic and acidic residues" evidence="1">
    <location>
        <begin position="1"/>
        <end position="13"/>
    </location>
</feature>
<keyword evidence="2" id="KW-0614">Plasmid</keyword>
<geneLocation type="plasmid" evidence="2 3">
    <name>unnamed1</name>
</geneLocation>
<reference evidence="2" key="1">
    <citation type="journal article" date="2024" name="Nature">
        <title>Anoxygenic phototroph of the Chloroflexota uses a type I reaction centre.</title>
        <authorList>
            <person name="Tsuji J.M."/>
            <person name="Shaw N.A."/>
            <person name="Nagashima S."/>
            <person name="Venkiteswaran J.J."/>
            <person name="Schiff S.L."/>
            <person name="Watanabe T."/>
            <person name="Fukui M."/>
            <person name="Hanada S."/>
            <person name="Tank M."/>
            <person name="Neufeld J.D."/>
        </authorList>
    </citation>
    <scope>NUCLEOTIDE SEQUENCE</scope>
    <source>
        <strain evidence="2">L227-S17</strain>
    </source>
</reference>
<accession>A0ABY9BAT8</accession>
<gene>
    <name evidence="2" type="ORF">OZ401_004748</name>
</gene>
<dbReference type="EMBL" id="CP128401">
    <property type="protein sequence ID" value="WJW70255.1"/>
    <property type="molecule type" value="Genomic_DNA"/>
</dbReference>
<evidence type="ECO:0000256" key="1">
    <source>
        <dbReference type="SAM" id="MobiDB-lite"/>
    </source>
</evidence>
<dbReference type="InterPro" id="IPR016099">
    <property type="entry name" value="Prismane-like_a/b-sand"/>
</dbReference>
<sequence>MHDLKQLLEDTEGKGINIYTHR</sequence>
<feature type="region of interest" description="Disordered" evidence="1">
    <location>
        <begin position="1"/>
        <end position="22"/>
    </location>
</feature>
<protein>
    <submittedName>
        <fullName evidence="2">Uncharacterized protein</fullName>
    </submittedName>
</protein>
<dbReference type="Proteomes" id="UP001431572">
    <property type="component" value="Plasmid unnamed1"/>
</dbReference>
<proteinExistence type="predicted"/>
<evidence type="ECO:0000313" key="2">
    <source>
        <dbReference type="EMBL" id="WJW70255.1"/>
    </source>
</evidence>
<dbReference type="Gene3D" id="3.40.50.2030">
    <property type="match status" value="1"/>
</dbReference>
<name>A0ABY9BAT8_9CHLR</name>
<organism evidence="2 3">
    <name type="scientific">Candidatus Chlorohelix allophototropha</name>
    <dbReference type="NCBI Taxonomy" id="3003348"/>
    <lineage>
        <taxon>Bacteria</taxon>
        <taxon>Bacillati</taxon>
        <taxon>Chloroflexota</taxon>
        <taxon>Chloroflexia</taxon>
        <taxon>Candidatus Chloroheliales</taxon>
        <taxon>Candidatus Chloroheliaceae</taxon>
        <taxon>Candidatus Chlorohelix</taxon>
    </lineage>
</organism>
<keyword evidence="3" id="KW-1185">Reference proteome</keyword>